<keyword evidence="1" id="KW-0378">Hydrolase</keyword>
<protein>
    <submittedName>
        <fullName evidence="1">Alpha/beta hydrolase-fold protein</fullName>
    </submittedName>
</protein>
<dbReference type="Proteomes" id="UP001500957">
    <property type="component" value="Unassembled WGS sequence"/>
</dbReference>
<dbReference type="PANTHER" id="PTHR48098:SF1">
    <property type="entry name" value="DIACYLGLYCEROL ACYLTRANSFERASE_MYCOLYLTRANSFERASE AG85A"/>
    <property type="match status" value="1"/>
</dbReference>
<dbReference type="InterPro" id="IPR050583">
    <property type="entry name" value="Mycobacterial_A85_antigen"/>
</dbReference>
<keyword evidence="2" id="KW-1185">Reference proteome</keyword>
<evidence type="ECO:0000313" key="2">
    <source>
        <dbReference type="Proteomes" id="UP001500957"/>
    </source>
</evidence>
<dbReference type="PANTHER" id="PTHR48098">
    <property type="entry name" value="ENTEROCHELIN ESTERASE-RELATED"/>
    <property type="match status" value="1"/>
</dbReference>
<organism evidence="1 2">
    <name type="scientific">Sporichthya brevicatena</name>
    <dbReference type="NCBI Taxonomy" id="171442"/>
    <lineage>
        <taxon>Bacteria</taxon>
        <taxon>Bacillati</taxon>
        <taxon>Actinomycetota</taxon>
        <taxon>Actinomycetes</taxon>
        <taxon>Sporichthyales</taxon>
        <taxon>Sporichthyaceae</taxon>
        <taxon>Sporichthya</taxon>
    </lineage>
</organism>
<proteinExistence type="predicted"/>
<dbReference type="Pfam" id="PF00756">
    <property type="entry name" value="Esterase"/>
    <property type="match status" value="1"/>
</dbReference>
<dbReference type="GO" id="GO:0016787">
    <property type="term" value="F:hydrolase activity"/>
    <property type="evidence" value="ECO:0007669"/>
    <property type="project" value="UniProtKB-KW"/>
</dbReference>
<accession>A0ABN1GGF6</accession>
<sequence>MLGWGLAVAASATGCGNDPAPGAAPEPALEIPGGYLETGSFLSEAMGAGDVRYAISYPPGFEPGAQLPMVLELFGRGGNELIPFSRTNLALGRIQAMVIKRGMPPFAVATVNGGPTSYWHRRATGVDPQAMILDEYLPLLASKGLLVDRIALLGESMGGYGALLLAQRLGAERVAAVAVYAPAIYRTSGITAPGAFDGPEDFAAHDVMSGAARLRGIPMRIVCGTFDPFYAMTQTFARLPHEPPVQATYAEEGHSATYWRRETPAQLRFLAERLGPVSASVRS</sequence>
<dbReference type="RefSeq" id="WP_344602523.1">
    <property type="nucleotide sequence ID" value="NZ_BAAAHE010000008.1"/>
</dbReference>
<reference evidence="1 2" key="1">
    <citation type="journal article" date="2019" name="Int. J. Syst. Evol. Microbiol.">
        <title>The Global Catalogue of Microorganisms (GCM) 10K type strain sequencing project: providing services to taxonomists for standard genome sequencing and annotation.</title>
        <authorList>
            <consortium name="The Broad Institute Genomics Platform"/>
            <consortium name="The Broad Institute Genome Sequencing Center for Infectious Disease"/>
            <person name="Wu L."/>
            <person name="Ma J."/>
        </authorList>
    </citation>
    <scope>NUCLEOTIDE SEQUENCE [LARGE SCALE GENOMIC DNA]</scope>
    <source>
        <strain evidence="1 2">JCM 10671</strain>
    </source>
</reference>
<dbReference type="InterPro" id="IPR029058">
    <property type="entry name" value="AB_hydrolase_fold"/>
</dbReference>
<name>A0ABN1GGF6_9ACTN</name>
<dbReference type="InterPro" id="IPR000801">
    <property type="entry name" value="Esterase-like"/>
</dbReference>
<gene>
    <name evidence="1" type="ORF">GCM10009547_11340</name>
</gene>
<evidence type="ECO:0000313" key="1">
    <source>
        <dbReference type="EMBL" id="GAA0611036.1"/>
    </source>
</evidence>
<dbReference type="Gene3D" id="3.40.50.1820">
    <property type="entry name" value="alpha/beta hydrolase"/>
    <property type="match status" value="1"/>
</dbReference>
<dbReference type="SUPFAM" id="SSF53474">
    <property type="entry name" value="alpha/beta-Hydrolases"/>
    <property type="match status" value="1"/>
</dbReference>
<dbReference type="EMBL" id="BAAAHE010000008">
    <property type="protein sequence ID" value="GAA0611036.1"/>
    <property type="molecule type" value="Genomic_DNA"/>
</dbReference>
<comment type="caution">
    <text evidence="1">The sequence shown here is derived from an EMBL/GenBank/DDBJ whole genome shotgun (WGS) entry which is preliminary data.</text>
</comment>